<keyword evidence="4" id="KW-0804">Transcription</keyword>
<feature type="coiled-coil region" evidence="6">
    <location>
        <begin position="89"/>
        <end position="158"/>
    </location>
</feature>
<reference evidence="11" key="1">
    <citation type="submission" date="2024-06" db="EMBL/GenBank/DDBJ databases">
        <authorList>
            <person name="Ryan C."/>
        </authorList>
    </citation>
    <scope>NUCLEOTIDE SEQUENCE [LARGE SCALE GENOMIC DNA]</scope>
</reference>
<dbReference type="Gene3D" id="3.40.1810.10">
    <property type="entry name" value="Transcription factor, MADS-box"/>
    <property type="match status" value="1"/>
</dbReference>
<keyword evidence="2" id="KW-0805">Transcription regulation</keyword>
<evidence type="ECO:0000259" key="8">
    <source>
        <dbReference type="PROSITE" id="PS50066"/>
    </source>
</evidence>
<dbReference type="InterPro" id="IPR002487">
    <property type="entry name" value="TF_Kbox"/>
</dbReference>
<dbReference type="PANTHER" id="PTHR48019">
    <property type="entry name" value="SERUM RESPONSE FACTOR HOMOLOG"/>
    <property type="match status" value="1"/>
</dbReference>
<gene>
    <name evidence="10" type="ORF">URODEC1_LOCUS90868</name>
</gene>
<accession>A0ABC9E0E2</accession>
<name>A0ABC9E0E2_9POAL</name>
<feature type="domain" description="K-box" evidence="9">
    <location>
        <begin position="89"/>
        <end position="182"/>
    </location>
</feature>
<reference evidence="10 11" key="2">
    <citation type="submission" date="2024-10" db="EMBL/GenBank/DDBJ databases">
        <authorList>
            <person name="Ryan C."/>
        </authorList>
    </citation>
    <scope>NUCLEOTIDE SEQUENCE [LARGE SCALE GENOMIC DNA]</scope>
</reference>
<dbReference type="GO" id="GO:0003677">
    <property type="term" value="F:DNA binding"/>
    <property type="evidence" value="ECO:0007669"/>
    <property type="project" value="UniProtKB-KW"/>
</dbReference>
<dbReference type="CDD" id="cd00265">
    <property type="entry name" value="MADS_MEF2_like"/>
    <property type="match status" value="1"/>
</dbReference>
<comment type="subcellular location">
    <subcellularLocation>
        <location evidence="1">Nucleus</location>
    </subcellularLocation>
</comment>
<feature type="compositionally biased region" description="Pro residues" evidence="7">
    <location>
        <begin position="235"/>
        <end position="244"/>
    </location>
</feature>
<feature type="domain" description="MADS-box" evidence="8">
    <location>
        <begin position="1"/>
        <end position="61"/>
    </location>
</feature>
<dbReference type="PRINTS" id="PR00404">
    <property type="entry name" value="MADSDOMAIN"/>
</dbReference>
<keyword evidence="11" id="KW-1185">Reference proteome</keyword>
<dbReference type="SUPFAM" id="SSF55455">
    <property type="entry name" value="SRF-like"/>
    <property type="match status" value="1"/>
</dbReference>
<dbReference type="InterPro" id="IPR050142">
    <property type="entry name" value="MADS-box/MEF2_TF"/>
</dbReference>
<evidence type="ECO:0000259" key="9">
    <source>
        <dbReference type="PROSITE" id="PS51297"/>
    </source>
</evidence>
<evidence type="ECO:0000313" key="11">
    <source>
        <dbReference type="Proteomes" id="UP001497457"/>
    </source>
</evidence>
<keyword evidence="3" id="KW-0238">DNA-binding</keyword>
<evidence type="ECO:0000313" key="10">
    <source>
        <dbReference type="EMBL" id="CAL5049190.1"/>
    </source>
</evidence>
<dbReference type="InterPro" id="IPR002100">
    <property type="entry name" value="TF_MADSbox"/>
</dbReference>
<proteinExistence type="predicted"/>
<dbReference type="PROSITE" id="PS50066">
    <property type="entry name" value="MADS_BOX_2"/>
    <property type="match status" value="1"/>
</dbReference>
<keyword evidence="6" id="KW-0175">Coiled coil</keyword>
<evidence type="ECO:0000256" key="5">
    <source>
        <dbReference type="ARBA" id="ARBA00023242"/>
    </source>
</evidence>
<dbReference type="GO" id="GO:0005634">
    <property type="term" value="C:nucleus"/>
    <property type="evidence" value="ECO:0007669"/>
    <property type="project" value="UniProtKB-SubCell"/>
</dbReference>
<organism evidence="10 11">
    <name type="scientific">Urochloa decumbens</name>
    <dbReference type="NCBI Taxonomy" id="240449"/>
    <lineage>
        <taxon>Eukaryota</taxon>
        <taxon>Viridiplantae</taxon>
        <taxon>Streptophyta</taxon>
        <taxon>Embryophyta</taxon>
        <taxon>Tracheophyta</taxon>
        <taxon>Spermatophyta</taxon>
        <taxon>Magnoliopsida</taxon>
        <taxon>Liliopsida</taxon>
        <taxon>Poales</taxon>
        <taxon>Poaceae</taxon>
        <taxon>PACMAD clade</taxon>
        <taxon>Panicoideae</taxon>
        <taxon>Panicodae</taxon>
        <taxon>Paniceae</taxon>
        <taxon>Melinidinae</taxon>
        <taxon>Urochloa</taxon>
    </lineage>
</organism>
<dbReference type="InterPro" id="IPR036879">
    <property type="entry name" value="TF_MADSbox_sf"/>
</dbReference>
<evidence type="ECO:0000256" key="2">
    <source>
        <dbReference type="ARBA" id="ARBA00023015"/>
    </source>
</evidence>
<dbReference type="Pfam" id="PF00319">
    <property type="entry name" value="SRF-TF"/>
    <property type="match status" value="1"/>
</dbReference>
<dbReference type="PROSITE" id="PS51297">
    <property type="entry name" value="K_BOX"/>
    <property type="match status" value="1"/>
</dbReference>
<evidence type="ECO:0000256" key="1">
    <source>
        <dbReference type="ARBA" id="ARBA00004123"/>
    </source>
</evidence>
<dbReference type="InterPro" id="IPR033896">
    <property type="entry name" value="MEF2-like_N"/>
</dbReference>
<protein>
    <submittedName>
        <fullName evidence="10">Uncharacterized protein</fullName>
    </submittedName>
</protein>
<sequence>MGRGKVELKRIENRVSRQVTFSKRRKGLLKKAHELAVLCDVDVGVVVFSERGKMSQYPEPPASLTDLIRRYEDVNNTQLLQGTHCTDHQQEMIAEISRLRREYEQLEASLMKYTGEDLSSVASVDELDALEQQLESALSKIRARKDELQINLNDDELQIQINWTGHHDDAAAAGEVTEEEIAEPLPPSPSFAYLLNVNEKSAASTMLQLWPQTDGDDHDDVASGDGGGGGSGRSSPPPRGLQLW</sequence>
<dbReference type="PROSITE" id="PS00350">
    <property type="entry name" value="MADS_BOX_1"/>
    <property type="match status" value="1"/>
</dbReference>
<dbReference type="Pfam" id="PF01486">
    <property type="entry name" value="K-box"/>
    <property type="match status" value="1"/>
</dbReference>
<keyword evidence="5" id="KW-0539">Nucleus</keyword>
<evidence type="ECO:0000256" key="7">
    <source>
        <dbReference type="SAM" id="MobiDB-lite"/>
    </source>
</evidence>
<feature type="region of interest" description="Disordered" evidence="7">
    <location>
        <begin position="206"/>
        <end position="244"/>
    </location>
</feature>
<dbReference type="EMBL" id="OZ075145">
    <property type="protein sequence ID" value="CAL5049190.1"/>
    <property type="molecule type" value="Genomic_DNA"/>
</dbReference>
<evidence type="ECO:0000256" key="3">
    <source>
        <dbReference type="ARBA" id="ARBA00023125"/>
    </source>
</evidence>
<evidence type="ECO:0000256" key="6">
    <source>
        <dbReference type="SAM" id="Coils"/>
    </source>
</evidence>
<dbReference type="AlphaFoldDB" id="A0ABC9E0E2"/>
<dbReference type="SMART" id="SM00432">
    <property type="entry name" value="MADS"/>
    <property type="match status" value="1"/>
</dbReference>
<dbReference type="Proteomes" id="UP001497457">
    <property type="component" value="Chromosome 35b"/>
</dbReference>
<evidence type="ECO:0000256" key="4">
    <source>
        <dbReference type="ARBA" id="ARBA00023163"/>
    </source>
</evidence>